<accession>C9LAZ5</accession>
<dbReference type="RefSeq" id="WP_004222614.1">
    <property type="nucleotide sequence ID" value="NZ_CP022413.2"/>
</dbReference>
<protein>
    <submittedName>
        <fullName evidence="1">Uncharacterized protein</fullName>
    </submittedName>
</protein>
<dbReference type="HOGENOM" id="CLU_2142645_0_0_9"/>
<evidence type="ECO:0000313" key="1">
    <source>
        <dbReference type="EMBL" id="EEX20630.1"/>
    </source>
</evidence>
<dbReference type="AlphaFoldDB" id="C9LAZ5"/>
<dbReference type="EMBL" id="ABYU02000042">
    <property type="protein sequence ID" value="EEX20630.1"/>
    <property type="molecule type" value="Genomic_DNA"/>
</dbReference>
<proteinExistence type="predicted"/>
<keyword evidence="2" id="KW-1185">Reference proteome</keyword>
<dbReference type="Proteomes" id="UP000003755">
    <property type="component" value="Unassembled WGS sequence"/>
</dbReference>
<gene>
    <name evidence="1" type="ORF">BLAHAN_06599</name>
</gene>
<organism evidence="1 2">
    <name type="scientific">Blautia hansenii DSM 20583</name>
    <dbReference type="NCBI Taxonomy" id="537007"/>
    <lineage>
        <taxon>Bacteria</taxon>
        <taxon>Bacillati</taxon>
        <taxon>Bacillota</taxon>
        <taxon>Clostridia</taxon>
        <taxon>Lachnospirales</taxon>
        <taxon>Lachnospiraceae</taxon>
        <taxon>Blautia</taxon>
    </lineage>
</organism>
<comment type="caution">
    <text evidence="1">The sequence shown here is derived from an EMBL/GenBank/DDBJ whole genome shotgun (WGS) entry which is preliminary data.</text>
</comment>
<sequence>MDTFEDVVIGFNAKVQEMLKPMTAVYKSGVVDALSSVGKAYANMNLGITQSEMIKSMNAMAESFLVSKVVANSFATTQILAESVKTAEMIQKQLKILMKKRLRAMKMSDASSKQRLTIAPSKLLYLVLN</sequence>
<name>C9LAZ5_BLAHA</name>
<evidence type="ECO:0000313" key="2">
    <source>
        <dbReference type="Proteomes" id="UP000003755"/>
    </source>
</evidence>
<reference evidence="1" key="1">
    <citation type="submission" date="2009-09" db="EMBL/GenBank/DDBJ databases">
        <authorList>
            <person name="Weinstock G."/>
            <person name="Sodergren E."/>
            <person name="Clifton S."/>
            <person name="Fulton L."/>
            <person name="Fulton B."/>
            <person name="Courtney L."/>
            <person name="Fronick C."/>
            <person name="Harrison M."/>
            <person name="Strong C."/>
            <person name="Farmer C."/>
            <person name="Delahaunty K."/>
            <person name="Markovic C."/>
            <person name="Hall O."/>
            <person name="Minx P."/>
            <person name="Tomlinson C."/>
            <person name="Mitreva M."/>
            <person name="Nelson J."/>
            <person name="Hou S."/>
            <person name="Wollam A."/>
            <person name="Pepin K.H."/>
            <person name="Johnson M."/>
            <person name="Bhonagiri V."/>
            <person name="Nash W.E."/>
            <person name="Warren W."/>
            <person name="Chinwalla A."/>
            <person name="Mardis E.R."/>
            <person name="Wilson R.K."/>
        </authorList>
    </citation>
    <scope>NUCLEOTIDE SEQUENCE [LARGE SCALE GENOMIC DNA]</scope>
    <source>
        <strain evidence="1">DSM 20583</strain>
    </source>
</reference>